<evidence type="ECO:0000313" key="2">
    <source>
        <dbReference type="Proteomes" id="UP000439113"/>
    </source>
</evidence>
<dbReference type="OrthoDB" id="7220345at2"/>
<protein>
    <recommendedName>
        <fullName evidence="3">Transcriptional regulator, AlpA family</fullName>
    </recommendedName>
</protein>
<accession>A0A6N8DL03</accession>
<dbReference type="EMBL" id="WNKS01000002">
    <property type="protein sequence ID" value="MTV30205.1"/>
    <property type="molecule type" value="Genomic_DNA"/>
</dbReference>
<evidence type="ECO:0008006" key="3">
    <source>
        <dbReference type="Google" id="ProtNLM"/>
    </source>
</evidence>
<comment type="caution">
    <text evidence="1">The sequence shown here is derived from an EMBL/GenBank/DDBJ whole genome shotgun (WGS) entry which is preliminary data.</text>
</comment>
<reference evidence="1 2" key="1">
    <citation type="submission" date="2019-11" db="EMBL/GenBank/DDBJ databases">
        <title>Whole-genome sequence of a Rhodoblastus acidophilus DSM 142.</title>
        <authorList>
            <person name="Kyndt J.A."/>
            <person name="Meyer T.E."/>
        </authorList>
    </citation>
    <scope>NUCLEOTIDE SEQUENCE [LARGE SCALE GENOMIC DNA]</scope>
    <source>
        <strain evidence="1 2">DSM 142</strain>
    </source>
</reference>
<organism evidence="1 2">
    <name type="scientific">Rhodoblastus acidophilus</name>
    <name type="common">Rhodopseudomonas acidophila</name>
    <dbReference type="NCBI Taxonomy" id="1074"/>
    <lineage>
        <taxon>Bacteria</taxon>
        <taxon>Pseudomonadati</taxon>
        <taxon>Pseudomonadota</taxon>
        <taxon>Alphaproteobacteria</taxon>
        <taxon>Hyphomicrobiales</taxon>
        <taxon>Rhodoblastaceae</taxon>
        <taxon>Rhodoblastus</taxon>
    </lineage>
</organism>
<sequence length="79" mass="8902">MARQSALPASLAPRLIRLEAAAEYVSLSTTKFLELVKEGRAPRPRQIDRRKAWDVRDLDRFAEALPYDGGAEADSTWDD</sequence>
<name>A0A6N8DL03_RHOAC</name>
<gene>
    <name evidence="1" type="ORF">GJ654_04275</name>
</gene>
<dbReference type="Proteomes" id="UP000439113">
    <property type="component" value="Unassembled WGS sequence"/>
</dbReference>
<dbReference type="AlphaFoldDB" id="A0A6N8DL03"/>
<proteinExistence type="predicted"/>
<evidence type="ECO:0000313" key="1">
    <source>
        <dbReference type="EMBL" id="MTV30205.1"/>
    </source>
</evidence>
<dbReference type="RefSeq" id="WP_155444849.1">
    <property type="nucleotide sequence ID" value="NZ_JAOQNR010000002.1"/>
</dbReference>